<dbReference type="SUPFAM" id="SSF52266">
    <property type="entry name" value="SGNH hydrolase"/>
    <property type="match status" value="1"/>
</dbReference>
<dbReference type="CDD" id="cd01836">
    <property type="entry name" value="FeeA_FeeB_like"/>
    <property type="match status" value="1"/>
</dbReference>
<dbReference type="AlphaFoldDB" id="A0A7W3N418"/>
<dbReference type="EMBL" id="JACJII010000001">
    <property type="protein sequence ID" value="MBA9007164.1"/>
    <property type="molecule type" value="Genomic_DNA"/>
</dbReference>
<feature type="domain" description="SGNH hydrolase-type esterase" evidence="1">
    <location>
        <begin position="56"/>
        <end position="228"/>
    </location>
</feature>
<dbReference type="PANTHER" id="PTHR30383:SF5">
    <property type="entry name" value="SGNH HYDROLASE-TYPE ESTERASE DOMAIN-CONTAINING PROTEIN"/>
    <property type="match status" value="1"/>
</dbReference>
<name>A0A7W3N418_9ACTN</name>
<reference evidence="2 3" key="1">
    <citation type="submission" date="2020-08" db="EMBL/GenBank/DDBJ databases">
        <title>Sequencing the genomes of 1000 actinobacteria strains.</title>
        <authorList>
            <person name="Klenk H.-P."/>
        </authorList>
    </citation>
    <scope>NUCLEOTIDE SEQUENCE [LARGE SCALE GENOMIC DNA]</scope>
    <source>
        <strain evidence="2 3">DSM 45823</strain>
    </source>
</reference>
<comment type="caution">
    <text evidence="2">The sequence shown here is derived from an EMBL/GenBank/DDBJ whole genome shotgun (WGS) entry which is preliminary data.</text>
</comment>
<dbReference type="RefSeq" id="WP_220500356.1">
    <property type="nucleotide sequence ID" value="NZ_JACJII010000001.1"/>
</dbReference>
<dbReference type="GO" id="GO:0004622">
    <property type="term" value="F:phosphatidylcholine lysophospholipase activity"/>
    <property type="evidence" value="ECO:0007669"/>
    <property type="project" value="TreeGrafter"/>
</dbReference>
<protein>
    <submittedName>
        <fullName evidence="2">Lysophospholipase L1-like esterase</fullName>
    </submittedName>
</protein>
<gene>
    <name evidence="2" type="ORF">HNR21_006046</name>
</gene>
<proteinExistence type="predicted"/>
<organism evidence="2 3">
    <name type="scientific">Thermomonospora cellulosilytica</name>
    <dbReference type="NCBI Taxonomy" id="1411118"/>
    <lineage>
        <taxon>Bacteria</taxon>
        <taxon>Bacillati</taxon>
        <taxon>Actinomycetota</taxon>
        <taxon>Actinomycetes</taxon>
        <taxon>Streptosporangiales</taxon>
        <taxon>Thermomonosporaceae</taxon>
        <taxon>Thermomonospora</taxon>
    </lineage>
</organism>
<evidence type="ECO:0000259" key="1">
    <source>
        <dbReference type="Pfam" id="PF13472"/>
    </source>
</evidence>
<dbReference type="InterPro" id="IPR051532">
    <property type="entry name" value="Ester_Hydrolysis_Enzymes"/>
</dbReference>
<dbReference type="InterPro" id="IPR013830">
    <property type="entry name" value="SGNH_hydro"/>
</dbReference>
<sequence length="252" mass="27109">MRFALLRAVQPLALVLAPILLVQGRGVRARTPRLPEATGPERGAVDGNGPVLRLAVVGDSTAMGVGAERHAEAMPGFTAAALAAATGRPVAWQVAGRTGATARRVSREHAPRLDPADAVLVLVGINDLLKLSPLRTWERDLADLVAAVRRSAGPVPVLIAGMPHVHRFPTLPQPLRAVLGLRALAMDHAMRRVAARLPDVTHLRVGTPDLHRYFAADRFHPSREGYRLWAERLVSGWRILSGDRPPEPAAGR</sequence>
<dbReference type="InterPro" id="IPR036514">
    <property type="entry name" value="SGNH_hydro_sf"/>
</dbReference>
<dbReference type="Proteomes" id="UP000539313">
    <property type="component" value="Unassembled WGS sequence"/>
</dbReference>
<evidence type="ECO:0000313" key="3">
    <source>
        <dbReference type="Proteomes" id="UP000539313"/>
    </source>
</evidence>
<evidence type="ECO:0000313" key="2">
    <source>
        <dbReference type="EMBL" id="MBA9007164.1"/>
    </source>
</evidence>
<accession>A0A7W3N418</accession>
<dbReference type="PANTHER" id="PTHR30383">
    <property type="entry name" value="THIOESTERASE 1/PROTEASE 1/LYSOPHOSPHOLIPASE L1"/>
    <property type="match status" value="1"/>
</dbReference>
<dbReference type="Pfam" id="PF13472">
    <property type="entry name" value="Lipase_GDSL_2"/>
    <property type="match status" value="1"/>
</dbReference>
<keyword evidence="3" id="KW-1185">Reference proteome</keyword>
<dbReference type="Gene3D" id="3.40.50.1110">
    <property type="entry name" value="SGNH hydrolase"/>
    <property type="match status" value="1"/>
</dbReference>